<keyword evidence="3" id="KW-1185">Reference proteome</keyword>
<dbReference type="EMBL" id="CATQJL010000112">
    <property type="protein sequence ID" value="CAJ0595122.1"/>
    <property type="molecule type" value="Genomic_DNA"/>
</dbReference>
<protein>
    <recommendedName>
        <fullName evidence="4">F-box domain-containing protein</fullName>
    </recommendedName>
</protein>
<sequence>MYMTDGTFAKNDLHGNPRGTLPNSATYSPPPQSVYCTFASERMPMRLRSDKIVGDLVRNNDTSTKLRRKRVPRVPFPFFELPPELCVRILRHVRKVESTRSRAWECRCFREIRLVCRAMNDIIEENRATIGPMQVQRLFIGQHQAFDQGPKRFVVQDASELPSHLSSCAHSYLQQAFFYKVSLKTPMVEHLIRKLRENRVHIRGMIFYGAVFDCDRDVLVDLFETSRTACLIMLECQLPDNLAEFLARHEFIATMKSHFIGSFDSFQYYHATIIASQDDEWLKWFIELTLPSVTPPDPFENEYVWRILWIRHEPLKSVALNMDYCIYVFMFDSGVVSYFESFSLESSYR</sequence>
<proteinExistence type="predicted"/>
<evidence type="ECO:0000313" key="2">
    <source>
        <dbReference type="EMBL" id="CAJ0595122.1"/>
    </source>
</evidence>
<dbReference type="AlphaFoldDB" id="A0AA36GN44"/>
<gene>
    <name evidence="2" type="ORF">CYNAS_LOCUS7105</name>
</gene>
<evidence type="ECO:0000313" key="3">
    <source>
        <dbReference type="Proteomes" id="UP001176961"/>
    </source>
</evidence>
<reference evidence="2" key="1">
    <citation type="submission" date="2023-07" db="EMBL/GenBank/DDBJ databases">
        <authorList>
            <consortium name="CYATHOMIX"/>
        </authorList>
    </citation>
    <scope>NUCLEOTIDE SEQUENCE</scope>
    <source>
        <strain evidence="2">N/A</strain>
    </source>
</reference>
<name>A0AA36GN44_CYLNA</name>
<accession>A0AA36GN44</accession>
<comment type="caution">
    <text evidence="2">The sequence shown here is derived from an EMBL/GenBank/DDBJ whole genome shotgun (WGS) entry which is preliminary data.</text>
</comment>
<organism evidence="2 3">
    <name type="scientific">Cylicocyclus nassatus</name>
    <name type="common">Nematode worm</name>
    <dbReference type="NCBI Taxonomy" id="53992"/>
    <lineage>
        <taxon>Eukaryota</taxon>
        <taxon>Metazoa</taxon>
        <taxon>Ecdysozoa</taxon>
        <taxon>Nematoda</taxon>
        <taxon>Chromadorea</taxon>
        <taxon>Rhabditida</taxon>
        <taxon>Rhabditina</taxon>
        <taxon>Rhabditomorpha</taxon>
        <taxon>Strongyloidea</taxon>
        <taxon>Strongylidae</taxon>
        <taxon>Cylicocyclus</taxon>
    </lineage>
</organism>
<feature type="region of interest" description="Disordered" evidence="1">
    <location>
        <begin position="1"/>
        <end position="26"/>
    </location>
</feature>
<dbReference type="Proteomes" id="UP001176961">
    <property type="component" value="Unassembled WGS sequence"/>
</dbReference>
<evidence type="ECO:0000256" key="1">
    <source>
        <dbReference type="SAM" id="MobiDB-lite"/>
    </source>
</evidence>
<evidence type="ECO:0008006" key="4">
    <source>
        <dbReference type="Google" id="ProtNLM"/>
    </source>
</evidence>